<reference evidence="8 9" key="1">
    <citation type="submission" date="2018-04" db="EMBL/GenBank/DDBJ databases">
        <authorList>
            <person name="Huttner S."/>
            <person name="Dainat J."/>
        </authorList>
    </citation>
    <scope>NUCLEOTIDE SEQUENCE [LARGE SCALE GENOMIC DNA]</scope>
</reference>
<evidence type="ECO:0000256" key="4">
    <source>
        <dbReference type="ARBA" id="ARBA00022692"/>
    </source>
</evidence>
<sequence>MAAGAITEAGLWQSAVLMTDLKTAHLVQASPKVMFHAQLLGSFIGAFIGSGIYRLFTSVYAIPSANFAAPLAYMWANTARLANGGELPRVVWPFMLSAFFASACLRILSLAAATSMYVTPSITLARLVGAAIHIFSIHYWELPEVSLMSAAAGCILGESLLGLVPQIVGTLFEHRVPL</sequence>
<protein>
    <submittedName>
        <fullName evidence="8">281505f2-6aca-4315-a7ba-e71c437889bb</fullName>
    </submittedName>
</protein>
<evidence type="ECO:0000256" key="6">
    <source>
        <dbReference type="ARBA" id="ARBA00023136"/>
    </source>
</evidence>
<comment type="similarity">
    <text evidence="2">Belongs to the oligopeptide OPT transporter family.</text>
</comment>
<dbReference type="PANTHER" id="PTHR31645">
    <property type="entry name" value="OLIGOPEPTIDE TRANSPORTER YGL114W-RELATED"/>
    <property type="match status" value="1"/>
</dbReference>
<evidence type="ECO:0000256" key="5">
    <source>
        <dbReference type="ARBA" id="ARBA00022989"/>
    </source>
</evidence>
<feature type="transmembrane region" description="Helical" evidence="7">
    <location>
        <begin position="146"/>
        <end position="172"/>
    </location>
</feature>
<name>A0A3S4C3C3_9PEZI</name>
<dbReference type="InterPro" id="IPR004813">
    <property type="entry name" value="OPT"/>
</dbReference>
<evidence type="ECO:0000256" key="7">
    <source>
        <dbReference type="SAM" id="Phobius"/>
    </source>
</evidence>
<accession>A0A3S4C3C3</accession>
<keyword evidence="4 7" id="KW-0812">Transmembrane</keyword>
<evidence type="ECO:0000313" key="8">
    <source>
        <dbReference type="EMBL" id="SPQ20326.1"/>
    </source>
</evidence>
<comment type="subcellular location">
    <subcellularLocation>
        <location evidence="1">Membrane</location>
        <topology evidence="1">Multi-pass membrane protein</topology>
    </subcellularLocation>
</comment>
<dbReference type="PANTHER" id="PTHR31645:SF0">
    <property type="entry name" value="OLIGOPEPTIDE TRANSPORTER YGL114W-RELATED"/>
    <property type="match status" value="1"/>
</dbReference>
<feature type="transmembrane region" description="Helical" evidence="7">
    <location>
        <begin position="123"/>
        <end position="140"/>
    </location>
</feature>
<evidence type="ECO:0000256" key="1">
    <source>
        <dbReference type="ARBA" id="ARBA00004141"/>
    </source>
</evidence>
<dbReference type="AlphaFoldDB" id="A0A3S4C3C3"/>
<dbReference type="EMBL" id="OUUZ01000003">
    <property type="protein sequence ID" value="SPQ20326.1"/>
    <property type="molecule type" value="Genomic_DNA"/>
</dbReference>
<evidence type="ECO:0000256" key="2">
    <source>
        <dbReference type="ARBA" id="ARBA00008807"/>
    </source>
</evidence>
<evidence type="ECO:0000313" key="9">
    <source>
        <dbReference type="Proteomes" id="UP000289323"/>
    </source>
</evidence>
<evidence type="ECO:0000256" key="3">
    <source>
        <dbReference type="ARBA" id="ARBA00022448"/>
    </source>
</evidence>
<dbReference type="GO" id="GO:0035673">
    <property type="term" value="F:oligopeptide transmembrane transporter activity"/>
    <property type="evidence" value="ECO:0007669"/>
    <property type="project" value="InterPro"/>
</dbReference>
<keyword evidence="6 7" id="KW-0472">Membrane</keyword>
<dbReference type="Proteomes" id="UP000289323">
    <property type="component" value="Unassembled WGS sequence"/>
</dbReference>
<dbReference type="GO" id="GO:0000329">
    <property type="term" value="C:fungal-type vacuole membrane"/>
    <property type="evidence" value="ECO:0007669"/>
    <property type="project" value="TreeGrafter"/>
</dbReference>
<dbReference type="Pfam" id="PF03169">
    <property type="entry name" value="OPT"/>
    <property type="match status" value="1"/>
</dbReference>
<proteinExistence type="inferred from homology"/>
<feature type="transmembrane region" description="Helical" evidence="7">
    <location>
        <begin position="90"/>
        <end position="111"/>
    </location>
</feature>
<dbReference type="InterPro" id="IPR045035">
    <property type="entry name" value="YSL-like"/>
</dbReference>
<keyword evidence="3" id="KW-0813">Transport</keyword>
<keyword evidence="5 7" id="KW-1133">Transmembrane helix</keyword>
<feature type="transmembrane region" description="Helical" evidence="7">
    <location>
        <begin position="33"/>
        <end position="53"/>
    </location>
</feature>
<gene>
    <name evidence="8" type="ORF">TT172_LOCUS2745</name>
</gene>
<organism evidence="8 9">
    <name type="scientific">Thermothielavioides terrestris</name>
    <dbReference type="NCBI Taxonomy" id="2587410"/>
    <lineage>
        <taxon>Eukaryota</taxon>
        <taxon>Fungi</taxon>
        <taxon>Dikarya</taxon>
        <taxon>Ascomycota</taxon>
        <taxon>Pezizomycotina</taxon>
        <taxon>Sordariomycetes</taxon>
        <taxon>Sordariomycetidae</taxon>
        <taxon>Sordariales</taxon>
        <taxon>Chaetomiaceae</taxon>
        <taxon>Thermothielavioides</taxon>
    </lineage>
</organism>